<dbReference type="RefSeq" id="XP_011501102.1">
    <property type="nucleotide sequence ID" value="XM_011502800.1"/>
</dbReference>
<evidence type="ECO:0000256" key="3">
    <source>
        <dbReference type="ARBA" id="ARBA00010701"/>
    </source>
</evidence>
<organism evidence="11 12">
    <name type="scientific">Ceratosolen solmsi marchali</name>
    <dbReference type="NCBI Taxonomy" id="326594"/>
    <lineage>
        <taxon>Eukaryota</taxon>
        <taxon>Metazoa</taxon>
        <taxon>Ecdysozoa</taxon>
        <taxon>Arthropoda</taxon>
        <taxon>Hexapoda</taxon>
        <taxon>Insecta</taxon>
        <taxon>Pterygota</taxon>
        <taxon>Neoptera</taxon>
        <taxon>Endopterygota</taxon>
        <taxon>Hymenoptera</taxon>
        <taxon>Apocrita</taxon>
        <taxon>Proctotrupomorpha</taxon>
        <taxon>Chalcidoidea</taxon>
        <taxon>Agaonidae</taxon>
        <taxon>Agaoninae</taxon>
        <taxon>Ceratosolen</taxon>
    </lineage>
</organism>
<dbReference type="GO" id="GO:0008970">
    <property type="term" value="F:phospholipase A1 activity"/>
    <property type="evidence" value="ECO:0007669"/>
    <property type="project" value="UniProtKB-EC"/>
</dbReference>
<evidence type="ECO:0000256" key="7">
    <source>
        <dbReference type="ARBA" id="ARBA00023157"/>
    </source>
</evidence>
<dbReference type="Proteomes" id="UP000695007">
    <property type="component" value="Unplaced"/>
</dbReference>
<feature type="chain" id="PRO_5042468287" description="phospholipase A1" evidence="9">
    <location>
        <begin position="22"/>
        <end position="354"/>
    </location>
</feature>
<evidence type="ECO:0000313" key="11">
    <source>
        <dbReference type="Proteomes" id="UP000695007"/>
    </source>
</evidence>
<evidence type="ECO:0000256" key="5">
    <source>
        <dbReference type="ARBA" id="ARBA00022525"/>
    </source>
</evidence>
<accession>A0AAJ6YN50</accession>
<protein>
    <recommendedName>
        <fullName evidence="4">phospholipase A1</fullName>
        <ecNumber evidence="4">3.1.1.32</ecNumber>
    </recommendedName>
</protein>
<comment type="catalytic activity">
    <reaction evidence="1">
        <text>a 1,2-diacyl-sn-glycero-3-phosphocholine + H2O = a 2-acyl-sn-glycero-3-phosphocholine + a fatty acid + H(+)</text>
        <dbReference type="Rhea" id="RHEA:18689"/>
        <dbReference type="ChEBI" id="CHEBI:15377"/>
        <dbReference type="ChEBI" id="CHEBI:15378"/>
        <dbReference type="ChEBI" id="CHEBI:28868"/>
        <dbReference type="ChEBI" id="CHEBI:57643"/>
        <dbReference type="ChEBI" id="CHEBI:57875"/>
        <dbReference type="EC" id="3.1.1.32"/>
    </reaction>
</comment>
<name>A0AAJ6YN50_9HYME</name>
<dbReference type="GeneID" id="105364775"/>
<dbReference type="EC" id="3.1.1.32" evidence="4"/>
<dbReference type="GO" id="GO:0005615">
    <property type="term" value="C:extracellular space"/>
    <property type="evidence" value="ECO:0007669"/>
    <property type="project" value="TreeGrafter"/>
</dbReference>
<keyword evidence="5" id="KW-0964">Secreted</keyword>
<dbReference type="InterPro" id="IPR033906">
    <property type="entry name" value="Lipase_N"/>
</dbReference>
<dbReference type="KEGG" id="csol:105364775"/>
<dbReference type="InterPro" id="IPR013818">
    <property type="entry name" value="Lipase"/>
</dbReference>
<evidence type="ECO:0000256" key="1">
    <source>
        <dbReference type="ARBA" id="ARBA00000111"/>
    </source>
</evidence>
<dbReference type="PANTHER" id="PTHR11610:SF173">
    <property type="entry name" value="LIPASE DOMAIN-CONTAINING PROTEIN-RELATED"/>
    <property type="match status" value="1"/>
</dbReference>
<dbReference type="PRINTS" id="PR00821">
    <property type="entry name" value="TAGLIPASE"/>
</dbReference>
<keyword evidence="9" id="KW-0732">Signal</keyword>
<evidence type="ECO:0000259" key="10">
    <source>
        <dbReference type="Pfam" id="PF00151"/>
    </source>
</evidence>
<evidence type="ECO:0000256" key="6">
    <source>
        <dbReference type="ARBA" id="ARBA00022801"/>
    </source>
</evidence>
<dbReference type="InterPro" id="IPR000734">
    <property type="entry name" value="TAG_lipase"/>
</dbReference>
<evidence type="ECO:0000256" key="9">
    <source>
        <dbReference type="SAM" id="SignalP"/>
    </source>
</evidence>
<comment type="similarity">
    <text evidence="3 8">Belongs to the AB hydrolase superfamily. Lipase family.</text>
</comment>
<dbReference type="InterPro" id="IPR029058">
    <property type="entry name" value="AB_hydrolase_fold"/>
</dbReference>
<keyword evidence="6" id="KW-0378">Hydrolase</keyword>
<sequence>MFGLYIGVLFRFLWLSWGVSAVWDSGLREKYDGYGEDWIFMPDGKGQPQVAVIKVSDPEGRGILDETIDFILYTRFNPNEGLHLFTNDTNALKKSHFSSSKPTKFVTHGWKSNAFSESVINLKKEYLKHGDYNVLLVNWEPMAASTFYLGPMRNTYKVGRKTAEFIDFLVQSTGLVTDSIHFIGHSLGAHVAGNTGEHLKSGKLGRITGLDPALPGFHLLTVDNGRLDLTDALFIDIIHSCGGVLGYMQPLGHVDFYPNAGVAVQPGCCCVPELIEACSHGRSYKYFTESINSIIGFRAKQCENWDKYVKGECNNQHTAFLGEHVDKSAIGSYFLKTKSEPPYAYNNEIDDNNV</sequence>
<dbReference type="PANTHER" id="PTHR11610">
    <property type="entry name" value="LIPASE"/>
    <property type="match status" value="1"/>
</dbReference>
<keyword evidence="11" id="KW-1185">Reference proteome</keyword>
<evidence type="ECO:0000256" key="2">
    <source>
        <dbReference type="ARBA" id="ARBA00004613"/>
    </source>
</evidence>
<dbReference type="SUPFAM" id="SSF53474">
    <property type="entry name" value="alpha/beta-Hydrolases"/>
    <property type="match status" value="1"/>
</dbReference>
<dbReference type="Pfam" id="PF00151">
    <property type="entry name" value="Lipase"/>
    <property type="match status" value="1"/>
</dbReference>
<feature type="domain" description="Lipase" evidence="10">
    <location>
        <begin position="67"/>
        <end position="343"/>
    </location>
</feature>
<reference evidence="12" key="1">
    <citation type="submission" date="2025-08" db="UniProtKB">
        <authorList>
            <consortium name="RefSeq"/>
        </authorList>
    </citation>
    <scope>IDENTIFICATION</scope>
</reference>
<feature type="signal peptide" evidence="9">
    <location>
        <begin position="1"/>
        <end position="21"/>
    </location>
</feature>
<evidence type="ECO:0000256" key="8">
    <source>
        <dbReference type="RuleBase" id="RU004262"/>
    </source>
</evidence>
<proteinExistence type="inferred from homology"/>
<dbReference type="Gene3D" id="3.40.50.1820">
    <property type="entry name" value="alpha/beta hydrolase"/>
    <property type="match status" value="1"/>
</dbReference>
<dbReference type="AlphaFoldDB" id="A0AAJ6YN50"/>
<dbReference type="GO" id="GO:0016042">
    <property type="term" value="P:lipid catabolic process"/>
    <property type="evidence" value="ECO:0007669"/>
    <property type="project" value="TreeGrafter"/>
</dbReference>
<keyword evidence="7" id="KW-1015">Disulfide bond</keyword>
<dbReference type="FunFam" id="3.40.50.1820:FF:000076">
    <property type="entry name" value="phospholipase A1"/>
    <property type="match status" value="1"/>
</dbReference>
<comment type="subcellular location">
    <subcellularLocation>
        <location evidence="2">Secreted</location>
    </subcellularLocation>
</comment>
<dbReference type="CDD" id="cd00707">
    <property type="entry name" value="Pancreat_lipase_like"/>
    <property type="match status" value="1"/>
</dbReference>
<gene>
    <name evidence="12" type="primary">LOC105364775</name>
</gene>
<dbReference type="GO" id="GO:0017171">
    <property type="term" value="F:serine hydrolase activity"/>
    <property type="evidence" value="ECO:0007669"/>
    <property type="project" value="TreeGrafter"/>
</dbReference>
<evidence type="ECO:0000256" key="4">
    <source>
        <dbReference type="ARBA" id="ARBA00013179"/>
    </source>
</evidence>
<evidence type="ECO:0000313" key="12">
    <source>
        <dbReference type="RefSeq" id="XP_011501102.1"/>
    </source>
</evidence>